<keyword evidence="2" id="KW-0812">Transmembrane</keyword>
<name>A0A540VLH2_9CHLR</name>
<keyword evidence="4" id="KW-1185">Reference proteome</keyword>
<feature type="region of interest" description="Disordered" evidence="1">
    <location>
        <begin position="217"/>
        <end position="239"/>
    </location>
</feature>
<dbReference type="InParanoid" id="A0A540VLH2"/>
<protein>
    <submittedName>
        <fullName evidence="3">YIP1 family protein</fullName>
    </submittedName>
</protein>
<dbReference type="AlphaFoldDB" id="A0A540VLH2"/>
<sequence length="239" mass="26711">MEPAELPSFGRILRGALSLDEGIFATIQHAPQGLWIALAVVGLAGLSESLGQSVVLFINRVRPRRFILALAISAVSHLFGYLLWTICVWLIGNHVFDRRQALPEVAAVVGLAYAPQLLAFFELTPFLGNAFSVLLSLWSMVAILVAIRVGFQLETWQALVASGLGWALIQIYRRTVGRPIYSLGRWLARRAAGVPLQFTEKDLPRLRRRPRFLESWDRWPHRPGRSRTSHKASKEQPGG</sequence>
<evidence type="ECO:0000256" key="1">
    <source>
        <dbReference type="SAM" id="MobiDB-lite"/>
    </source>
</evidence>
<feature type="transmembrane region" description="Helical" evidence="2">
    <location>
        <begin position="130"/>
        <end position="149"/>
    </location>
</feature>
<dbReference type="OrthoDB" id="152046at2"/>
<comment type="caution">
    <text evidence="3">The sequence shown here is derived from an EMBL/GenBank/DDBJ whole genome shotgun (WGS) entry which is preliminary data.</text>
</comment>
<feature type="transmembrane region" description="Helical" evidence="2">
    <location>
        <begin position="34"/>
        <end position="59"/>
    </location>
</feature>
<evidence type="ECO:0000313" key="4">
    <source>
        <dbReference type="Proteomes" id="UP000317371"/>
    </source>
</evidence>
<proteinExistence type="predicted"/>
<dbReference type="RefSeq" id="WP_141608341.1">
    <property type="nucleotide sequence ID" value="NZ_VIGC02000002.1"/>
</dbReference>
<keyword evidence="2" id="KW-0472">Membrane</keyword>
<reference evidence="3 4" key="1">
    <citation type="submission" date="2019-06" db="EMBL/GenBank/DDBJ databases">
        <title>Genome sequence of Litorilinea aerophila BAA-2444.</title>
        <authorList>
            <person name="Maclea K.S."/>
            <person name="Maurais E.G."/>
            <person name="Iannazzi L.C."/>
        </authorList>
    </citation>
    <scope>NUCLEOTIDE SEQUENCE [LARGE SCALE GENOMIC DNA]</scope>
    <source>
        <strain evidence="3 4">ATCC BAA-2444</strain>
    </source>
</reference>
<organism evidence="3 4">
    <name type="scientific">Litorilinea aerophila</name>
    <dbReference type="NCBI Taxonomy" id="1204385"/>
    <lineage>
        <taxon>Bacteria</taxon>
        <taxon>Bacillati</taxon>
        <taxon>Chloroflexota</taxon>
        <taxon>Caldilineae</taxon>
        <taxon>Caldilineales</taxon>
        <taxon>Caldilineaceae</taxon>
        <taxon>Litorilinea</taxon>
    </lineage>
</organism>
<feature type="compositionally biased region" description="Basic residues" evidence="1">
    <location>
        <begin position="221"/>
        <end position="231"/>
    </location>
</feature>
<evidence type="ECO:0000313" key="3">
    <source>
        <dbReference type="EMBL" id="TQE97614.1"/>
    </source>
</evidence>
<gene>
    <name evidence="3" type="ORF">FKZ61_01710</name>
</gene>
<feature type="transmembrane region" description="Helical" evidence="2">
    <location>
        <begin position="66"/>
        <end position="92"/>
    </location>
</feature>
<evidence type="ECO:0000256" key="2">
    <source>
        <dbReference type="SAM" id="Phobius"/>
    </source>
</evidence>
<dbReference type="Proteomes" id="UP000317371">
    <property type="component" value="Unassembled WGS sequence"/>
</dbReference>
<dbReference type="EMBL" id="VIGC01000002">
    <property type="protein sequence ID" value="TQE97614.1"/>
    <property type="molecule type" value="Genomic_DNA"/>
</dbReference>
<accession>A0A540VLH2</accession>
<keyword evidence="2" id="KW-1133">Transmembrane helix</keyword>